<dbReference type="InterPro" id="IPR039425">
    <property type="entry name" value="RNA_pol_sigma-70-like"/>
</dbReference>
<dbReference type="NCBIfam" id="TIGR02937">
    <property type="entry name" value="sigma70-ECF"/>
    <property type="match status" value="1"/>
</dbReference>
<comment type="caution">
    <text evidence="10">The sequence shown here is derived from an EMBL/GenBank/DDBJ whole genome shotgun (WGS) entry which is preliminary data.</text>
</comment>
<organism evidence="10 11">
    <name type="scientific">Cellulomonas xylanilytica</name>
    <dbReference type="NCBI Taxonomy" id="233583"/>
    <lineage>
        <taxon>Bacteria</taxon>
        <taxon>Bacillati</taxon>
        <taxon>Actinomycetota</taxon>
        <taxon>Actinomycetes</taxon>
        <taxon>Micrococcales</taxon>
        <taxon>Cellulomonadaceae</taxon>
        <taxon>Cellulomonas</taxon>
    </lineage>
</organism>
<dbReference type="InterPro" id="IPR013325">
    <property type="entry name" value="RNA_pol_sigma_r2"/>
</dbReference>
<dbReference type="GO" id="GO:0016987">
    <property type="term" value="F:sigma factor activity"/>
    <property type="evidence" value="ECO:0007669"/>
    <property type="project" value="UniProtKB-KW"/>
</dbReference>
<keyword evidence="3 6" id="KW-0731">Sigma factor</keyword>
<evidence type="ECO:0000313" key="10">
    <source>
        <dbReference type="EMBL" id="GEK23412.1"/>
    </source>
</evidence>
<accession>A0A510V962</accession>
<dbReference type="EMBL" id="BJUB01000016">
    <property type="protein sequence ID" value="GEK23412.1"/>
    <property type="molecule type" value="Genomic_DNA"/>
</dbReference>
<evidence type="ECO:0000313" key="11">
    <source>
        <dbReference type="Proteomes" id="UP000321118"/>
    </source>
</evidence>
<comment type="similarity">
    <text evidence="1 6">Belongs to the sigma-70 factor family. ECF subfamily.</text>
</comment>
<dbReference type="CDD" id="cd06171">
    <property type="entry name" value="Sigma70_r4"/>
    <property type="match status" value="1"/>
</dbReference>
<dbReference type="InterPro" id="IPR007627">
    <property type="entry name" value="RNA_pol_sigma70_r2"/>
</dbReference>
<keyword evidence="5 6" id="KW-0804">Transcription</keyword>
<dbReference type="OrthoDB" id="9811152at2"/>
<dbReference type="GO" id="GO:0003677">
    <property type="term" value="F:DNA binding"/>
    <property type="evidence" value="ECO:0007669"/>
    <property type="project" value="UniProtKB-KW"/>
</dbReference>
<evidence type="ECO:0000256" key="6">
    <source>
        <dbReference type="RuleBase" id="RU000716"/>
    </source>
</evidence>
<dbReference type="InterPro" id="IPR000838">
    <property type="entry name" value="RNA_pol_sigma70_ECF_CS"/>
</dbReference>
<dbReference type="SUPFAM" id="SSF88659">
    <property type="entry name" value="Sigma3 and sigma4 domains of RNA polymerase sigma factors"/>
    <property type="match status" value="1"/>
</dbReference>
<dbReference type="InterPro" id="IPR014284">
    <property type="entry name" value="RNA_pol_sigma-70_dom"/>
</dbReference>
<keyword evidence="2 6" id="KW-0805">Transcription regulation</keyword>
<dbReference type="GO" id="GO:0006352">
    <property type="term" value="P:DNA-templated transcription initiation"/>
    <property type="evidence" value="ECO:0007669"/>
    <property type="project" value="InterPro"/>
</dbReference>
<dbReference type="NCBIfam" id="NF007227">
    <property type="entry name" value="PRK09645.1"/>
    <property type="match status" value="1"/>
</dbReference>
<dbReference type="Pfam" id="PF04542">
    <property type="entry name" value="Sigma70_r2"/>
    <property type="match status" value="1"/>
</dbReference>
<dbReference type="InterPro" id="IPR007630">
    <property type="entry name" value="RNA_pol_sigma70_r4"/>
</dbReference>
<sequence length="168" mass="18715">MAEEPDALLRALHQAYARPLQGYVVRLTGDHALAEDVVQEAMVRAWKHPEVLARDEGATRAWLYTVVRNLVIDDRRSARHTRERSTDAAPDTPQPDATQAVLDSWLVADALLQLTPEHRAVVVGAYYGGRSVAELAHEHQIPEGTVKSRMHYALRALRLALQERGVSA</sequence>
<dbReference type="InterPro" id="IPR036388">
    <property type="entry name" value="WH-like_DNA-bd_sf"/>
</dbReference>
<dbReference type="AlphaFoldDB" id="A0A510V962"/>
<evidence type="ECO:0000256" key="3">
    <source>
        <dbReference type="ARBA" id="ARBA00023082"/>
    </source>
</evidence>
<dbReference type="SUPFAM" id="SSF88946">
    <property type="entry name" value="Sigma2 domain of RNA polymerase sigma factors"/>
    <property type="match status" value="1"/>
</dbReference>
<dbReference type="Pfam" id="PF04545">
    <property type="entry name" value="Sigma70_r4"/>
    <property type="match status" value="1"/>
</dbReference>
<dbReference type="PANTHER" id="PTHR43133:SF52">
    <property type="entry name" value="ECF RNA POLYMERASE SIGMA FACTOR SIGL"/>
    <property type="match status" value="1"/>
</dbReference>
<evidence type="ECO:0000256" key="7">
    <source>
        <dbReference type="SAM" id="MobiDB-lite"/>
    </source>
</evidence>
<keyword evidence="11" id="KW-1185">Reference proteome</keyword>
<evidence type="ECO:0000256" key="4">
    <source>
        <dbReference type="ARBA" id="ARBA00023125"/>
    </source>
</evidence>
<dbReference type="Gene3D" id="1.10.1740.10">
    <property type="match status" value="1"/>
</dbReference>
<dbReference type="RefSeq" id="WP_146931237.1">
    <property type="nucleotide sequence ID" value="NZ_BJUB01000016.1"/>
</dbReference>
<evidence type="ECO:0000256" key="2">
    <source>
        <dbReference type="ARBA" id="ARBA00023015"/>
    </source>
</evidence>
<feature type="region of interest" description="Disordered" evidence="7">
    <location>
        <begin position="77"/>
        <end position="96"/>
    </location>
</feature>
<evidence type="ECO:0000256" key="1">
    <source>
        <dbReference type="ARBA" id="ARBA00010641"/>
    </source>
</evidence>
<feature type="domain" description="RNA polymerase sigma-70 region 2" evidence="8">
    <location>
        <begin position="12"/>
        <end position="79"/>
    </location>
</feature>
<evidence type="ECO:0000259" key="8">
    <source>
        <dbReference type="Pfam" id="PF04542"/>
    </source>
</evidence>
<reference evidence="10 11" key="1">
    <citation type="submission" date="2019-07" db="EMBL/GenBank/DDBJ databases">
        <title>Whole genome shotgun sequence of Cellulomonas xylanilytica NBRC 101102.</title>
        <authorList>
            <person name="Hosoyama A."/>
            <person name="Uohara A."/>
            <person name="Ohji S."/>
            <person name="Ichikawa N."/>
        </authorList>
    </citation>
    <scope>NUCLEOTIDE SEQUENCE [LARGE SCALE GENOMIC DNA]</scope>
    <source>
        <strain evidence="10 11">NBRC 101102</strain>
    </source>
</reference>
<evidence type="ECO:0000256" key="5">
    <source>
        <dbReference type="ARBA" id="ARBA00023163"/>
    </source>
</evidence>
<keyword evidence="4 6" id="KW-0238">DNA-binding</keyword>
<protein>
    <recommendedName>
        <fullName evidence="6">RNA polymerase sigma factor</fullName>
    </recommendedName>
</protein>
<dbReference type="InterPro" id="IPR013324">
    <property type="entry name" value="RNA_pol_sigma_r3/r4-like"/>
</dbReference>
<name>A0A510V962_9CELL</name>
<dbReference type="PROSITE" id="PS01063">
    <property type="entry name" value="SIGMA70_ECF"/>
    <property type="match status" value="1"/>
</dbReference>
<dbReference type="PANTHER" id="PTHR43133">
    <property type="entry name" value="RNA POLYMERASE ECF-TYPE SIGMA FACTO"/>
    <property type="match status" value="1"/>
</dbReference>
<evidence type="ECO:0000259" key="9">
    <source>
        <dbReference type="Pfam" id="PF04545"/>
    </source>
</evidence>
<dbReference type="Proteomes" id="UP000321118">
    <property type="component" value="Unassembled WGS sequence"/>
</dbReference>
<dbReference type="Gene3D" id="1.10.10.10">
    <property type="entry name" value="Winged helix-like DNA-binding domain superfamily/Winged helix DNA-binding domain"/>
    <property type="match status" value="1"/>
</dbReference>
<gene>
    <name evidence="10" type="ORF">CXY01_39320</name>
</gene>
<feature type="domain" description="RNA polymerase sigma-70 region 4" evidence="9">
    <location>
        <begin position="110"/>
        <end position="158"/>
    </location>
</feature>
<proteinExistence type="inferred from homology"/>